<keyword evidence="2 4" id="KW-0863">Zinc-finger</keyword>
<evidence type="ECO:0000313" key="7">
    <source>
        <dbReference type="EMBL" id="KAG0650705.1"/>
    </source>
</evidence>
<feature type="region of interest" description="Disordered" evidence="5">
    <location>
        <begin position="140"/>
        <end position="164"/>
    </location>
</feature>
<feature type="region of interest" description="Disordered" evidence="5">
    <location>
        <begin position="1"/>
        <end position="21"/>
    </location>
</feature>
<evidence type="ECO:0000256" key="5">
    <source>
        <dbReference type="SAM" id="MobiDB-lite"/>
    </source>
</evidence>
<dbReference type="InterPro" id="IPR017907">
    <property type="entry name" value="Znf_RING_CS"/>
</dbReference>
<dbReference type="EMBL" id="VNKQ01000005">
    <property type="protein sequence ID" value="KAG0650705.1"/>
    <property type="molecule type" value="Genomic_DNA"/>
</dbReference>
<feature type="compositionally biased region" description="Acidic residues" evidence="5">
    <location>
        <begin position="334"/>
        <end position="343"/>
    </location>
</feature>
<sequence length="676" mass="76318">MAPSTKSSRLTSPKAEDMGGLETSIFARGISRGAAPIVKREEQSAPNKDSELASAFKSDLTDIRNLVTCSICDQLLYEPWTLSCGHTYCYSCLCSWFVPNKRKKTCPECRTSIKQMPAPAFLVKQMVEIFCKRGEIMPSDESVDQHNQKRAEETTDVDKDKNSPEGLFKGTFRIKPLAELLYDQADGVLRCPGCHHEHEGGPACNNCGTLFEGHQDDDFAYSFSDFDSEIDGDLELDDLELDADGAFDGGHFHHFFDQVPHIHHFPLGPGHAHFHRHHHHHYDDSVGESSDNDTSGGSDEDDEDEGSLQDFVVADDESNSNPNERNGRQPITISDDDDDESDEGGPVNPRRRPQNRRPVILSSSPVAPSYHSITDSENGEITADAELLRDAGWSSLDTDTETDYEEPPRLASHRTYGAAEDEQNSEDESDTNTMRNQPSDDEDDEDDASRDDMSETPTYYRYPEDRYLHQATPDSYEYDEHSVVDFPYSMDGDGDTDMSASPRPLSRDVSVDPRYSYSIDGADDSEDEGTPRARESRHTSISTDGVRDMGENLGLVNELHEIEEDDSSDTSIQPPPRRRPRQYRTARVQQTDPRISMMFAEHQLSLRDAQETGLDEFEIESRRAEPAARNRRMTSYRLQPPRRAELRSSRSPSATRVISSTNRVVRPPRQYQRRYH</sequence>
<feature type="compositionally biased region" description="Polar residues" evidence="5">
    <location>
        <begin position="1"/>
        <end position="11"/>
    </location>
</feature>
<feature type="compositionally biased region" description="Polar residues" evidence="5">
    <location>
        <begin position="361"/>
        <end position="376"/>
    </location>
</feature>
<keyword evidence="3" id="KW-0862">Zinc</keyword>
<feature type="compositionally biased region" description="Acidic residues" evidence="5">
    <location>
        <begin position="419"/>
        <end position="430"/>
    </location>
</feature>
<accession>A0A9P6VMG7</accession>
<evidence type="ECO:0000313" key="8">
    <source>
        <dbReference type="Proteomes" id="UP000785200"/>
    </source>
</evidence>
<dbReference type="GO" id="GO:0008270">
    <property type="term" value="F:zinc ion binding"/>
    <property type="evidence" value="ECO:0007669"/>
    <property type="project" value="UniProtKB-KW"/>
</dbReference>
<dbReference type="OrthoDB" id="6105938at2759"/>
<feature type="compositionally biased region" description="Acidic residues" evidence="5">
    <location>
        <begin position="439"/>
        <end position="449"/>
    </location>
</feature>
<dbReference type="PROSITE" id="PS00518">
    <property type="entry name" value="ZF_RING_1"/>
    <property type="match status" value="1"/>
</dbReference>
<keyword evidence="1" id="KW-0479">Metal-binding</keyword>
<dbReference type="PROSITE" id="PS50089">
    <property type="entry name" value="ZF_RING_2"/>
    <property type="match status" value="1"/>
</dbReference>
<feature type="region of interest" description="Disordered" evidence="5">
    <location>
        <begin position="392"/>
        <end position="588"/>
    </location>
</feature>
<dbReference type="InterPro" id="IPR001841">
    <property type="entry name" value="Znf_RING"/>
</dbReference>
<dbReference type="Gene3D" id="3.30.40.10">
    <property type="entry name" value="Zinc/RING finger domain, C3HC4 (zinc finger)"/>
    <property type="match status" value="1"/>
</dbReference>
<dbReference type="AlphaFoldDB" id="A0A9P6VMG7"/>
<name>A0A9P6VMG7_9HELO</name>
<dbReference type="CDD" id="cd16568">
    <property type="entry name" value="RING-HC_ScPSH1-like"/>
    <property type="match status" value="1"/>
</dbReference>
<feature type="compositionally biased region" description="Polar residues" evidence="5">
    <location>
        <begin position="649"/>
        <end position="662"/>
    </location>
</feature>
<evidence type="ECO:0000256" key="1">
    <source>
        <dbReference type="ARBA" id="ARBA00022723"/>
    </source>
</evidence>
<feature type="region of interest" description="Disordered" evidence="5">
    <location>
        <begin position="623"/>
        <end position="676"/>
    </location>
</feature>
<feature type="compositionally biased region" description="Low complexity" evidence="5">
    <location>
        <begin position="287"/>
        <end position="297"/>
    </location>
</feature>
<feature type="compositionally biased region" description="Basic and acidic residues" evidence="5">
    <location>
        <begin position="143"/>
        <end position="163"/>
    </location>
</feature>
<evidence type="ECO:0000256" key="4">
    <source>
        <dbReference type="PROSITE-ProRule" id="PRU00175"/>
    </source>
</evidence>
<dbReference type="SMART" id="SM00184">
    <property type="entry name" value="RING"/>
    <property type="match status" value="1"/>
</dbReference>
<keyword evidence="8" id="KW-1185">Reference proteome</keyword>
<dbReference type="SUPFAM" id="SSF57850">
    <property type="entry name" value="RING/U-box"/>
    <property type="match status" value="1"/>
</dbReference>
<feature type="compositionally biased region" description="Acidic residues" evidence="5">
    <location>
        <begin position="298"/>
        <end position="318"/>
    </location>
</feature>
<evidence type="ECO:0000256" key="3">
    <source>
        <dbReference type="ARBA" id="ARBA00022833"/>
    </source>
</evidence>
<gene>
    <name evidence="7" type="ORF">D0Z07_2553</name>
</gene>
<reference evidence="7" key="1">
    <citation type="submission" date="2019-07" db="EMBL/GenBank/DDBJ databases">
        <title>Hyphodiscus hymeniophilus genome sequencing and assembly.</title>
        <authorList>
            <person name="Kramer G."/>
            <person name="Nodwell J."/>
        </authorList>
    </citation>
    <scope>NUCLEOTIDE SEQUENCE</scope>
    <source>
        <strain evidence="7">ATCC 34498</strain>
    </source>
</reference>
<dbReference type="Proteomes" id="UP000785200">
    <property type="component" value="Unassembled WGS sequence"/>
</dbReference>
<dbReference type="PANTHER" id="PTHR23327">
    <property type="entry name" value="RING FINGER PROTEIN 127"/>
    <property type="match status" value="1"/>
</dbReference>
<dbReference type="Pfam" id="PF13920">
    <property type="entry name" value="zf-C3HC4_3"/>
    <property type="match status" value="1"/>
</dbReference>
<evidence type="ECO:0000259" key="6">
    <source>
        <dbReference type="PROSITE" id="PS50089"/>
    </source>
</evidence>
<comment type="caution">
    <text evidence="7">The sequence shown here is derived from an EMBL/GenBank/DDBJ whole genome shotgun (WGS) entry which is preliminary data.</text>
</comment>
<protein>
    <submittedName>
        <fullName evidence="7">RING finger</fullName>
    </submittedName>
</protein>
<proteinExistence type="predicted"/>
<feature type="compositionally biased region" description="Basic and acidic residues" evidence="5">
    <location>
        <begin position="529"/>
        <end position="538"/>
    </location>
</feature>
<feature type="compositionally biased region" description="Polar residues" evidence="5">
    <location>
        <begin position="319"/>
        <end position="332"/>
    </location>
</feature>
<dbReference type="InterPro" id="IPR013083">
    <property type="entry name" value="Znf_RING/FYVE/PHD"/>
</dbReference>
<evidence type="ECO:0000256" key="2">
    <source>
        <dbReference type="ARBA" id="ARBA00022771"/>
    </source>
</evidence>
<organism evidence="7 8">
    <name type="scientific">Hyphodiscus hymeniophilus</name>
    <dbReference type="NCBI Taxonomy" id="353542"/>
    <lineage>
        <taxon>Eukaryota</taxon>
        <taxon>Fungi</taxon>
        <taxon>Dikarya</taxon>
        <taxon>Ascomycota</taxon>
        <taxon>Pezizomycotina</taxon>
        <taxon>Leotiomycetes</taxon>
        <taxon>Helotiales</taxon>
        <taxon>Hyphodiscaceae</taxon>
        <taxon>Hyphodiscus</taxon>
    </lineage>
</organism>
<feature type="region of interest" description="Disordered" evidence="5">
    <location>
        <begin position="274"/>
        <end position="378"/>
    </location>
</feature>
<feature type="domain" description="RING-type" evidence="6">
    <location>
        <begin position="69"/>
        <end position="110"/>
    </location>
</feature>
<dbReference type="PANTHER" id="PTHR23327:SF51">
    <property type="entry name" value="TRANSCRIPTIONAL REGULATOR OF YEAST FORM ADHERENCE 3"/>
    <property type="match status" value="1"/>
</dbReference>